<dbReference type="Gene3D" id="3.90.950.10">
    <property type="match status" value="1"/>
</dbReference>
<dbReference type="PANTHER" id="PTHR43213:SF5">
    <property type="entry name" value="BIFUNCTIONAL DTTP_UTP PYROPHOSPHATASE_METHYLTRANSFERASE PROTEIN-RELATED"/>
    <property type="match status" value="1"/>
</dbReference>
<comment type="caution">
    <text evidence="4">The sequence shown here is derived from an EMBL/GenBank/DDBJ whole genome shotgun (WGS) entry which is preliminary data.</text>
</comment>
<feature type="active site" description="Proton acceptor" evidence="3">
    <location>
        <position position="86"/>
    </location>
</feature>
<name>A0ABV6PAC4_9MICC</name>
<dbReference type="NCBIfam" id="TIGR00172">
    <property type="entry name" value="maf"/>
    <property type="match status" value="1"/>
</dbReference>
<evidence type="ECO:0000313" key="5">
    <source>
        <dbReference type="Proteomes" id="UP001589862"/>
    </source>
</evidence>
<dbReference type="CDD" id="cd00555">
    <property type="entry name" value="Maf"/>
    <property type="match status" value="1"/>
</dbReference>
<keyword evidence="5" id="KW-1185">Reference proteome</keyword>
<comment type="cofactor">
    <cofactor evidence="1 3">
        <name>a divalent metal cation</name>
        <dbReference type="ChEBI" id="CHEBI:60240"/>
    </cofactor>
</comment>
<protein>
    <recommendedName>
        <fullName evidence="3">Nucleoside triphosphate pyrophosphatase</fullName>
        <ecNumber evidence="3">3.6.1.9</ecNumber>
    </recommendedName>
    <alternativeName>
        <fullName evidence="3">Nucleotide pyrophosphatase</fullName>
        <shortName evidence="3">Nucleotide PPase</shortName>
    </alternativeName>
</protein>
<comment type="function">
    <text evidence="3">Nucleoside triphosphate pyrophosphatase. May have a dual role in cell division arrest and in preventing the incorporation of modified nucleotides into cellular nucleic acids.</text>
</comment>
<comment type="similarity">
    <text evidence="3">Belongs to the Maf family.</text>
</comment>
<accession>A0ABV6PAC4</accession>
<dbReference type="EMBL" id="JBHLUB010000028">
    <property type="protein sequence ID" value="MFC0582069.1"/>
    <property type="molecule type" value="Genomic_DNA"/>
</dbReference>
<dbReference type="InterPro" id="IPR003697">
    <property type="entry name" value="Maf-like"/>
</dbReference>
<evidence type="ECO:0000256" key="1">
    <source>
        <dbReference type="ARBA" id="ARBA00001968"/>
    </source>
</evidence>
<evidence type="ECO:0000256" key="3">
    <source>
        <dbReference type="HAMAP-Rule" id="MF_00528"/>
    </source>
</evidence>
<dbReference type="Pfam" id="PF02545">
    <property type="entry name" value="Maf"/>
    <property type="match status" value="1"/>
</dbReference>
<sequence length="222" mass="23292">MSERQPMLSLILGSASTSRARVLRGAGVRFTQLVSTVDEDAELQAAEDTGTAPGTPAQMAAFLARIKAESVAQNPTAAGAFVLGCDSVFELDGVPYGKPYTEEKAIQRWQLMRGKTGILHTGHTLIDNRPDSAGFGTAVSQLSSSHVSFAEPTDEQLHRYVKTGEPLGCAGGFTIDGHAAAFVTEVRGDHNAVIGVSVSVLADLLARLGADITQLWGAPADD</sequence>
<dbReference type="HAMAP" id="MF_00528">
    <property type="entry name" value="Maf"/>
    <property type="match status" value="1"/>
</dbReference>
<proteinExistence type="inferred from homology"/>
<evidence type="ECO:0000256" key="2">
    <source>
        <dbReference type="ARBA" id="ARBA00022801"/>
    </source>
</evidence>
<comment type="catalytic activity">
    <reaction evidence="3">
        <text>a ribonucleoside 5'-triphosphate + H2O = a ribonucleoside 5'-phosphate + diphosphate + H(+)</text>
        <dbReference type="Rhea" id="RHEA:23996"/>
        <dbReference type="ChEBI" id="CHEBI:15377"/>
        <dbReference type="ChEBI" id="CHEBI:15378"/>
        <dbReference type="ChEBI" id="CHEBI:33019"/>
        <dbReference type="ChEBI" id="CHEBI:58043"/>
        <dbReference type="ChEBI" id="CHEBI:61557"/>
        <dbReference type="EC" id="3.6.1.9"/>
    </reaction>
</comment>
<dbReference type="InterPro" id="IPR029001">
    <property type="entry name" value="ITPase-like_fam"/>
</dbReference>
<dbReference type="EC" id="3.6.1.9" evidence="3"/>
<dbReference type="SUPFAM" id="SSF52972">
    <property type="entry name" value="ITPase-like"/>
    <property type="match status" value="1"/>
</dbReference>
<comment type="subcellular location">
    <subcellularLocation>
        <location evidence="3">Cytoplasm</location>
    </subcellularLocation>
</comment>
<dbReference type="Proteomes" id="UP001589862">
    <property type="component" value="Unassembled WGS sequence"/>
</dbReference>
<gene>
    <name evidence="4" type="ORF">ACFFFR_06690</name>
</gene>
<organism evidence="4 5">
    <name type="scientific">Micrococcoides hystricis</name>
    <dbReference type="NCBI Taxonomy" id="1572761"/>
    <lineage>
        <taxon>Bacteria</taxon>
        <taxon>Bacillati</taxon>
        <taxon>Actinomycetota</taxon>
        <taxon>Actinomycetes</taxon>
        <taxon>Micrococcales</taxon>
        <taxon>Micrococcaceae</taxon>
        <taxon>Micrococcoides</taxon>
    </lineage>
</organism>
<dbReference type="RefSeq" id="WP_377458954.1">
    <property type="nucleotide sequence ID" value="NZ_JBHLUB010000028.1"/>
</dbReference>
<keyword evidence="3" id="KW-0546">Nucleotide metabolism</keyword>
<keyword evidence="2 3" id="KW-0378">Hydrolase</keyword>
<dbReference type="PIRSF" id="PIRSF006305">
    <property type="entry name" value="Maf"/>
    <property type="match status" value="1"/>
</dbReference>
<dbReference type="PANTHER" id="PTHR43213">
    <property type="entry name" value="BIFUNCTIONAL DTTP/UTP PYROPHOSPHATASE/METHYLTRANSFERASE PROTEIN-RELATED"/>
    <property type="match status" value="1"/>
</dbReference>
<reference evidence="4 5" key="1">
    <citation type="submission" date="2024-09" db="EMBL/GenBank/DDBJ databases">
        <authorList>
            <person name="Sun Q."/>
            <person name="Mori K."/>
        </authorList>
    </citation>
    <scope>NUCLEOTIDE SEQUENCE [LARGE SCALE GENOMIC DNA]</scope>
    <source>
        <strain evidence="4 5">NCAIM B.02604</strain>
    </source>
</reference>
<evidence type="ECO:0000313" key="4">
    <source>
        <dbReference type="EMBL" id="MFC0582069.1"/>
    </source>
</evidence>
<comment type="catalytic activity">
    <reaction evidence="3">
        <text>a 2'-deoxyribonucleoside 5'-triphosphate + H2O = a 2'-deoxyribonucleoside 5'-phosphate + diphosphate + H(+)</text>
        <dbReference type="Rhea" id="RHEA:44644"/>
        <dbReference type="ChEBI" id="CHEBI:15377"/>
        <dbReference type="ChEBI" id="CHEBI:15378"/>
        <dbReference type="ChEBI" id="CHEBI:33019"/>
        <dbReference type="ChEBI" id="CHEBI:61560"/>
        <dbReference type="ChEBI" id="CHEBI:65317"/>
        <dbReference type="EC" id="3.6.1.9"/>
    </reaction>
</comment>
<dbReference type="GO" id="GO:0016787">
    <property type="term" value="F:hydrolase activity"/>
    <property type="evidence" value="ECO:0007669"/>
    <property type="project" value="UniProtKB-KW"/>
</dbReference>
<keyword evidence="3" id="KW-0963">Cytoplasm</keyword>
<comment type="caution">
    <text evidence="3">Lacks conserved residue(s) required for the propagation of feature annotation.</text>
</comment>